<keyword evidence="2" id="KW-1185">Reference proteome</keyword>
<comment type="caution">
    <text evidence="1">The sequence shown here is derived from an EMBL/GenBank/DDBJ whole genome shotgun (WGS) entry which is preliminary data.</text>
</comment>
<evidence type="ECO:0000313" key="2">
    <source>
        <dbReference type="Proteomes" id="UP000033393"/>
    </source>
</evidence>
<dbReference type="Proteomes" id="UP000033393">
    <property type="component" value="Unassembled WGS sequence"/>
</dbReference>
<organism evidence="1 2">
    <name type="scientific">Lentzea aerocolonigenes</name>
    <name type="common">Lechevalieria aerocolonigenes</name>
    <name type="synonym">Saccharothrix aerocolonigenes</name>
    <dbReference type="NCBI Taxonomy" id="68170"/>
    <lineage>
        <taxon>Bacteria</taxon>
        <taxon>Bacillati</taxon>
        <taxon>Actinomycetota</taxon>
        <taxon>Actinomycetes</taxon>
        <taxon>Pseudonocardiales</taxon>
        <taxon>Pseudonocardiaceae</taxon>
        <taxon>Lentzea</taxon>
    </lineage>
</organism>
<sequence>MTDLSDFLDRATTDVAATRKVGAESWAAYEELDSATRAALRSAAAFLGHQEENTSAEPAPMDAAARRGVAALLLLRFAVDTDEPVWSSKALEDLVAAQLALPSGGVCDLFGAALDLWARHDPALSPAVVNFVRALTVLCFTQHRRSYQACDFTGLLAEFTARPSRAGAYLLAHALPPEHWAAARPALLAALDGTPQREQVDLLLSEDDD</sequence>
<dbReference type="AlphaFoldDB" id="A0A0F0GH36"/>
<name>A0A0F0GH36_LENAE</name>
<reference evidence="1 2" key="1">
    <citation type="submission" date="2015-02" db="EMBL/GenBank/DDBJ databases">
        <authorList>
            <person name="Ju K.-S."/>
            <person name="Doroghazi J.R."/>
            <person name="Metcalf W."/>
        </authorList>
    </citation>
    <scope>NUCLEOTIDE SEQUENCE [LARGE SCALE GENOMIC DNA]</scope>
    <source>
        <strain evidence="1 2">NRRL B-16140</strain>
    </source>
</reference>
<protein>
    <submittedName>
        <fullName evidence="1">Uncharacterized protein</fullName>
    </submittedName>
</protein>
<dbReference type="RefSeq" id="WP_045316255.1">
    <property type="nucleotide sequence ID" value="NZ_JYJG01000334.1"/>
</dbReference>
<gene>
    <name evidence="1" type="ORF">UK23_36135</name>
</gene>
<evidence type="ECO:0000313" key="1">
    <source>
        <dbReference type="EMBL" id="KJK42680.1"/>
    </source>
</evidence>
<dbReference type="EMBL" id="JYJG01000334">
    <property type="protein sequence ID" value="KJK42680.1"/>
    <property type="molecule type" value="Genomic_DNA"/>
</dbReference>
<proteinExistence type="predicted"/>
<accession>A0A0F0GH36</accession>
<dbReference type="PATRIC" id="fig|68170.10.peg.9379"/>